<gene>
    <name evidence="3" type="ORF">GCM10009824_14160</name>
</gene>
<comment type="caution">
    <text evidence="3">The sequence shown here is derived from an EMBL/GenBank/DDBJ whole genome shotgun (WGS) entry which is preliminary data.</text>
</comment>
<dbReference type="PANTHER" id="PTHR42824:SF1">
    <property type="entry name" value="GLUTAMINE AMIDOTRANSFERASE YAFJ-RELATED"/>
    <property type="match status" value="1"/>
</dbReference>
<sequence>MCRLFGLHTGAQPQTCSFWLLNAPDSLSRQSRQQPDGAGIGTFAPNGEPHLVRSSLAAYLDPEFARAAQSLTGTSFVAHVRFATEGVLSVANTHPFEQEGRMFAHNGVIRSLDVLDRELERRDVADVVLGSTDSERYFALLTSYLRETPKDVARALRHCLAWLAENLAVYCLNCVVATSHEVWAVRYPDTNPLWYLTGQRGTGSHPAESDVASVRLTSSFWTVQGLDPTINTVTVVASERMTEESQWKMITPGWALHAGPGDAFEMIDLELPAPAHQISHDDLGHAATAQGAE</sequence>
<dbReference type="PANTHER" id="PTHR42824">
    <property type="entry name" value="GLUTAMINE AMIDOTRANSFERASE"/>
    <property type="match status" value="1"/>
</dbReference>
<protein>
    <submittedName>
        <fullName evidence="3">Class II glutamine amidotransferase</fullName>
    </submittedName>
</protein>
<accession>A0ABP5JC39</accession>
<reference evidence="4" key="1">
    <citation type="journal article" date="2019" name="Int. J. Syst. Evol. Microbiol.">
        <title>The Global Catalogue of Microorganisms (GCM) 10K type strain sequencing project: providing services to taxonomists for standard genome sequencing and annotation.</title>
        <authorList>
            <consortium name="The Broad Institute Genomics Platform"/>
            <consortium name="The Broad Institute Genome Sequencing Center for Infectious Disease"/>
            <person name="Wu L."/>
            <person name="Ma J."/>
        </authorList>
    </citation>
    <scope>NUCLEOTIDE SEQUENCE [LARGE SCALE GENOMIC DNA]</scope>
    <source>
        <strain evidence="4">JCM 15914</strain>
    </source>
</reference>
<dbReference type="SUPFAM" id="SSF56235">
    <property type="entry name" value="N-terminal nucleophile aminohydrolases (Ntn hydrolases)"/>
    <property type="match status" value="1"/>
</dbReference>
<evidence type="ECO:0000259" key="2">
    <source>
        <dbReference type="PROSITE" id="PS51278"/>
    </source>
</evidence>
<organism evidence="3 4">
    <name type="scientific">Kocuria atrinae</name>
    <dbReference type="NCBI Taxonomy" id="592377"/>
    <lineage>
        <taxon>Bacteria</taxon>
        <taxon>Bacillati</taxon>
        <taxon>Actinomycetota</taxon>
        <taxon>Actinomycetes</taxon>
        <taxon>Micrococcales</taxon>
        <taxon>Micrococcaceae</taxon>
        <taxon>Kocuria</taxon>
    </lineage>
</organism>
<dbReference type="Proteomes" id="UP001500166">
    <property type="component" value="Unassembled WGS sequence"/>
</dbReference>
<keyword evidence="4" id="KW-1185">Reference proteome</keyword>
<dbReference type="RefSeq" id="WP_344224299.1">
    <property type="nucleotide sequence ID" value="NZ_BAAAQA010000015.1"/>
</dbReference>
<evidence type="ECO:0000256" key="1">
    <source>
        <dbReference type="ARBA" id="ARBA00022962"/>
    </source>
</evidence>
<evidence type="ECO:0000313" key="3">
    <source>
        <dbReference type="EMBL" id="GAA2115889.1"/>
    </source>
</evidence>
<keyword evidence="1 3" id="KW-0315">Glutamine amidotransferase</keyword>
<evidence type="ECO:0000313" key="4">
    <source>
        <dbReference type="Proteomes" id="UP001500166"/>
    </source>
</evidence>
<dbReference type="CDD" id="cd01908">
    <property type="entry name" value="YafJ"/>
    <property type="match status" value="1"/>
</dbReference>
<dbReference type="InterPro" id="IPR026869">
    <property type="entry name" value="EgtC-like"/>
</dbReference>
<dbReference type="EMBL" id="BAAAQA010000015">
    <property type="protein sequence ID" value="GAA2115889.1"/>
    <property type="molecule type" value="Genomic_DNA"/>
</dbReference>
<dbReference type="InterPro" id="IPR029055">
    <property type="entry name" value="Ntn_hydrolases_N"/>
</dbReference>
<name>A0ABP5JC39_9MICC</name>
<proteinExistence type="predicted"/>
<dbReference type="PROSITE" id="PS51278">
    <property type="entry name" value="GATASE_TYPE_2"/>
    <property type="match status" value="1"/>
</dbReference>
<dbReference type="InterPro" id="IPR017932">
    <property type="entry name" value="GATase_2_dom"/>
</dbReference>
<dbReference type="Pfam" id="PF13230">
    <property type="entry name" value="GATase_4"/>
    <property type="match status" value="1"/>
</dbReference>
<dbReference type="Gene3D" id="3.60.20.10">
    <property type="entry name" value="Glutamine Phosphoribosylpyrophosphate, subunit 1, domain 1"/>
    <property type="match status" value="1"/>
</dbReference>
<feature type="domain" description="Glutamine amidotransferase type-2" evidence="2">
    <location>
        <begin position="2"/>
        <end position="261"/>
    </location>
</feature>